<evidence type="ECO:0000256" key="5">
    <source>
        <dbReference type="ARBA" id="ARBA00042530"/>
    </source>
</evidence>
<sequence>MNFSLSASSQNSICQFIREAGQKAVYLRAQGFQVDEKGFDDFVTNVDRELDRLLSEQFQAWFPEHIVISEESQRSQQLWEQRSPLGKYENPIFWLIDPIDGTDDFIHGREFYSVMVGVLAGSQPVLGWVYAPKSDLQYFGGTAIDGIFTITNGNIPERFHPTKPIAASRDRLIVSKKDDLAYGAAIKTAVPHAEFYSLGSFGLKVMEVLQGRASAYIYLNRRVKIWDTAAPLAIAHSAGLVCCDLEGKLISFDANAINPEDLTHNQIIIVAWQEFIDEYLEAIAKELRVLL</sequence>
<keyword evidence="8" id="KW-1185">Reference proteome</keyword>
<comment type="cofactor">
    <cofactor evidence="6">
        <name>Mg(2+)</name>
        <dbReference type="ChEBI" id="CHEBI:18420"/>
    </cofactor>
</comment>
<dbReference type="PROSITE" id="PS00629">
    <property type="entry name" value="IMP_1"/>
    <property type="match status" value="1"/>
</dbReference>
<dbReference type="InterPro" id="IPR020583">
    <property type="entry name" value="Inositol_monoP_metal-BS"/>
</dbReference>
<dbReference type="AlphaFoldDB" id="A0A926UP13"/>
<keyword evidence="3 6" id="KW-0460">Magnesium</keyword>
<evidence type="ECO:0000256" key="1">
    <source>
        <dbReference type="ARBA" id="ARBA00001625"/>
    </source>
</evidence>
<name>A0A926UP13_9CYAN</name>
<comment type="catalytic activity">
    <reaction evidence="1">
        <text>adenosine 3',5'-bisphosphate + H2O = AMP + phosphate</text>
        <dbReference type="Rhea" id="RHEA:10040"/>
        <dbReference type="ChEBI" id="CHEBI:15377"/>
        <dbReference type="ChEBI" id="CHEBI:43474"/>
        <dbReference type="ChEBI" id="CHEBI:58343"/>
        <dbReference type="ChEBI" id="CHEBI:456215"/>
        <dbReference type="EC" id="3.1.3.7"/>
    </reaction>
</comment>
<dbReference type="Proteomes" id="UP000631421">
    <property type="component" value="Unassembled WGS sequence"/>
</dbReference>
<dbReference type="EMBL" id="JACJPY010000001">
    <property type="protein sequence ID" value="MBD2148659.1"/>
    <property type="molecule type" value="Genomic_DNA"/>
</dbReference>
<gene>
    <name evidence="7" type="ORF">H6F44_00735</name>
</gene>
<dbReference type="CDD" id="cd01637">
    <property type="entry name" value="IMPase_like"/>
    <property type="match status" value="1"/>
</dbReference>
<feature type="binding site" evidence="6">
    <location>
        <position position="70"/>
    </location>
    <ligand>
        <name>Mg(2+)</name>
        <dbReference type="ChEBI" id="CHEBI:18420"/>
        <label>1</label>
        <note>catalytic</note>
    </ligand>
</feature>
<dbReference type="PRINTS" id="PR00377">
    <property type="entry name" value="IMPHPHTASES"/>
</dbReference>
<reference evidence="7" key="1">
    <citation type="journal article" date="2015" name="ISME J.">
        <title>Draft Genome Sequence of Streptomyces incarnatus NRRL8089, which Produces the Nucleoside Antibiotic Sinefungin.</title>
        <authorList>
            <person name="Oshima K."/>
            <person name="Hattori M."/>
            <person name="Shimizu H."/>
            <person name="Fukuda K."/>
            <person name="Nemoto M."/>
            <person name="Inagaki K."/>
            <person name="Tamura T."/>
        </authorList>
    </citation>
    <scope>NUCLEOTIDE SEQUENCE</scope>
    <source>
        <strain evidence="7">FACHB-1277</strain>
    </source>
</reference>
<evidence type="ECO:0000256" key="4">
    <source>
        <dbReference type="ARBA" id="ARBA00041694"/>
    </source>
</evidence>
<accession>A0A926UP13</accession>
<dbReference type="GO" id="GO:0046872">
    <property type="term" value="F:metal ion binding"/>
    <property type="evidence" value="ECO:0007669"/>
    <property type="project" value="UniProtKB-KW"/>
</dbReference>
<proteinExistence type="predicted"/>
<evidence type="ECO:0000313" key="8">
    <source>
        <dbReference type="Proteomes" id="UP000631421"/>
    </source>
</evidence>
<feature type="binding site" evidence="6">
    <location>
        <position position="227"/>
    </location>
    <ligand>
        <name>Mg(2+)</name>
        <dbReference type="ChEBI" id="CHEBI:18420"/>
        <label>1</label>
        <note>catalytic</note>
    </ligand>
</feature>
<dbReference type="InterPro" id="IPR000760">
    <property type="entry name" value="Inositol_monophosphatase-like"/>
</dbReference>
<dbReference type="PANTHER" id="PTHR43028:SF5">
    <property type="entry name" value="3'(2'),5'-BISPHOSPHATE NUCLEOTIDASE 1"/>
    <property type="match status" value="1"/>
</dbReference>
<dbReference type="RefSeq" id="WP_190348995.1">
    <property type="nucleotide sequence ID" value="NZ_JACJPY010000001.1"/>
</dbReference>
<dbReference type="Gene3D" id="3.40.190.80">
    <property type="match status" value="1"/>
</dbReference>
<dbReference type="PANTHER" id="PTHR43028">
    <property type="entry name" value="3'(2'),5'-BISPHOSPHATE NUCLEOTIDASE 1"/>
    <property type="match status" value="1"/>
</dbReference>
<dbReference type="SUPFAM" id="SSF56655">
    <property type="entry name" value="Carbohydrate phosphatase"/>
    <property type="match status" value="1"/>
</dbReference>
<evidence type="ECO:0000256" key="3">
    <source>
        <dbReference type="ARBA" id="ARBA00022842"/>
    </source>
</evidence>
<dbReference type="Pfam" id="PF00459">
    <property type="entry name" value="Inositol_P"/>
    <property type="match status" value="1"/>
</dbReference>
<feature type="binding site" evidence="6">
    <location>
        <position position="97"/>
    </location>
    <ligand>
        <name>Mg(2+)</name>
        <dbReference type="ChEBI" id="CHEBI:18420"/>
        <label>1</label>
        <note>catalytic</note>
    </ligand>
</feature>
<evidence type="ECO:0000256" key="6">
    <source>
        <dbReference type="PIRSR" id="PIRSR600760-2"/>
    </source>
</evidence>
<feature type="binding site" evidence="6">
    <location>
        <position position="99"/>
    </location>
    <ligand>
        <name>Mg(2+)</name>
        <dbReference type="ChEBI" id="CHEBI:18420"/>
        <label>1</label>
        <note>catalytic</note>
    </ligand>
</feature>
<evidence type="ECO:0000313" key="7">
    <source>
        <dbReference type="EMBL" id="MBD2148659.1"/>
    </source>
</evidence>
<dbReference type="Gene3D" id="3.30.540.10">
    <property type="entry name" value="Fructose-1,6-Bisphosphatase, subunit A, domain 1"/>
    <property type="match status" value="1"/>
</dbReference>
<comment type="caution">
    <text evidence="7">The sequence shown here is derived from an EMBL/GenBank/DDBJ whole genome shotgun (WGS) entry which is preliminary data.</text>
</comment>
<protein>
    <recommendedName>
        <fullName evidence="4">3'(2'),5-bisphosphonucleoside 3'(2')-phosphohydrolase</fullName>
    </recommendedName>
    <alternativeName>
        <fullName evidence="5">DPNPase</fullName>
    </alternativeName>
</protein>
<organism evidence="7 8">
    <name type="scientific">Pseudanabaena cinerea FACHB-1277</name>
    <dbReference type="NCBI Taxonomy" id="2949581"/>
    <lineage>
        <taxon>Bacteria</taxon>
        <taxon>Bacillati</taxon>
        <taxon>Cyanobacteriota</taxon>
        <taxon>Cyanophyceae</taxon>
        <taxon>Pseudanabaenales</taxon>
        <taxon>Pseudanabaenaceae</taxon>
        <taxon>Pseudanabaena</taxon>
        <taxon>Pseudanabaena cinerea</taxon>
    </lineage>
</organism>
<evidence type="ECO:0000256" key="2">
    <source>
        <dbReference type="ARBA" id="ARBA00022723"/>
    </source>
</evidence>
<feature type="binding site" evidence="6">
    <location>
        <position position="100"/>
    </location>
    <ligand>
        <name>Mg(2+)</name>
        <dbReference type="ChEBI" id="CHEBI:18420"/>
        <label>1</label>
        <note>catalytic</note>
    </ligand>
</feature>
<dbReference type="GO" id="GO:0008441">
    <property type="term" value="F:3'(2'),5'-bisphosphate nucleotidase activity"/>
    <property type="evidence" value="ECO:0007669"/>
    <property type="project" value="UniProtKB-EC"/>
</dbReference>
<keyword evidence="2 6" id="KW-0479">Metal-binding</keyword>
<dbReference type="InterPro" id="IPR050725">
    <property type="entry name" value="CysQ/Inositol_MonoPase"/>
</dbReference>
<reference evidence="7" key="2">
    <citation type="submission" date="2020-08" db="EMBL/GenBank/DDBJ databases">
        <authorList>
            <person name="Chen M."/>
            <person name="Teng W."/>
            <person name="Zhao L."/>
            <person name="Hu C."/>
            <person name="Zhou Y."/>
            <person name="Han B."/>
            <person name="Song L."/>
            <person name="Shu W."/>
        </authorList>
    </citation>
    <scope>NUCLEOTIDE SEQUENCE</scope>
    <source>
        <strain evidence="7">FACHB-1277</strain>
    </source>
</reference>